<feature type="domain" description="Aldehyde dehydrogenase" evidence="5">
    <location>
        <begin position="24"/>
        <end position="482"/>
    </location>
</feature>
<dbReference type="Pfam" id="PF00171">
    <property type="entry name" value="Aldedh"/>
    <property type="match status" value="1"/>
</dbReference>
<dbReference type="PANTHER" id="PTHR43353:SF5">
    <property type="entry name" value="SUCCINATE-SEMIALDEHYDE DEHYDROGENASE, MITOCHONDRIAL"/>
    <property type="match status" value="1"/>
</dbReference>
<dbReference type="PROSITE" id="PS00687">
    <property type="entry name" value="ALDEHYDE_DEHYDR_GLU"/>
    <property type="match status" value="1"/>
</dbReference>
<dbReference type="FunFam" id="3.40.605.10:FF:000007">
    <property type="entry name" value="NAD/NADP-dependent betaine aldehyde dehydrogenase"/>
    <property type="match status" value="1"/>
</dbReference>
<name>A0A511DCX5_9PSEU</name>
<evidence type="ECO:0000256" key="1">
    <source>
        <dbReference type="ARBA" id="ARBA00009986"/>
    </source>
</evidence>
<gene>
    <name evidence="6" type="ORF">PSU4_13610</name>
</gene>
<keyword evidence="7" id="KW-1185">Reference proteome</keyword>
<protein>
    <submittedName>
        <fullName evidence="6">NAD-dependent succinate-semialdehyde dehydrogenase</fullName>
    </submittedName>
</protein>
<dbReference type="InterPro" id="IPR016162">
    <property type="entry name" value="Ald_DH_N"/>
</dbReference>
<dbReference type="Gene3D" id="3.40.309.10">
    <property type="entry name" value="Aldehyde Dehydrogenase, Chain A, domain 2"/>
    <property type="match status" value="1"/>
</dbReference>
<keyword evidence="2 4" id="KW-0560">Oxidoreductase</keyword>
<evidence type="ECO:0000256" key="4">
    <source>
        <dbReference type="RuleBase" id="RU003345"/>
    </source>
</evidence>
<dbReference type="EMBL" id="BJVJ01000008">
    <property type="protein sequence ID" value="GEL22407.1"/>
    <property type="molecule type" value="Genomic_DNA"/>
</dbReference>
<evidence type="ECO:0000259" key="5">
    <source>
        <dbReference type="Pfam" id="PF00171"/>
    </source>
</evidence>
<dbReference type="Gene3D" id="3.40.605.10">
    <property type="entry name" value="Aldehyde Dehydrogenase, Chain A, domain 1"/>
    <property type="match status" value="1"/>
</dbReference>
<dbReference type="CDD" id="cd07103">
    <property type="entry name" value="ALDH_F5_SSADH_GabD"/>
    <property type="match status" value="1"/>
</dbReference>
<dbReference type="InterPro" id="IPR015590">
    <property type="entry name" value="Aldehyde_DH_dom"/>
</dbReference>
<organism evidence="6 7">
    <name type="scientific">Pseudonocardia sulfidoxydans NBRC 16205</name>
    <dbReference type="NCBI Taxonomy" id="1223511"/>
    <lineage>
        <taxon>Bacteria</taxon>
        <taxon>Bacillati</taxon>
        <taxon>Actinomycetota</taxon>
        <taxon>Actinomycetes</taxon>
        <taxon>Pseudonocardiales</taxon>
        <taxon>Pseudonocardiaceae</taxon>
        <taxon>Pseudonocardia</taxon>
    </lineage>
</organism>
<proteinExistence type="inferred from homology"/>
<comment type="caution">
    <text evidence="6">The sequence shown here is derived from an EMBL/GenBank/DDBJ whole genome shotgun (WGS) entry which is preliminary data.</text>
</comment>
<dbReference type="AlphaFoldDB" id="A0A511DCX5"/>
<comment type="similarity">
    <text evidence="1 4">Belongs to the aldehyde dehydrogenase family.</text>
</comment>
<dbReference type="InterPro" id="IPR016161">
    <property type="entry name" value="Ald_DH/histidinol_DH"/>
</dbReference>
<dbReference type="SUPFAM" id="SSF53720">
    <property type="entry name" value="ALDH-like"/>
    <property type="match status" value="1"/>
</dbReference>
<dbReference type="FunFam" id="3.40.309.10:FF:000004">
    <property type="entry name" value="Succinate-semialdehyde dehydrogenase I"/>
    <property type="match status" value="1"/>
</dbReference>
<accession>A0A511DCX5</accession>
<dbReference type="RefSeq" id="WP_147103587.1">
    <property type="nucleotide sequence ID" value="NZ_BJVJ01000008.1"/>
</dbReference>
<dbReference type="PANTHER" id="PTHR43353">
    <property type="entry name" value="SUCCINATE-SEMIALDEHYDE DEHYDROGENASE, MITOCHONDRIAL"/>
    <property type="match status" value="1"/>
</dbReference>
<evidence type="ECO:0000256" key="3">
    <source>
        <dbReference type="PROSITE-ProRule" id="PRU10007"/>
    </source>
</evidence>
<dbReference type="InterPro" id="IPR050740">
    <property type="entry name" value="Aldehyde_DH_Superfamily"/>
</dbReference>
<sequence>MTALAPAPAAGARRFTGSFVAGQWREPKPGTGQDVLDPADGSVIATVADSTVAECLESVDAAADALASWAERPPRQRGEILRRAFDLMNAERDAIAHLITRENGKLLVDSYGEVAYAAEFFRWFSEEAVRIGGEYRLAPNGDKQIMVTRKPIGVALLITPWNFPAAMATRKLAPALAAGCSVVLKPALETPLTATYIVDLLTRAGVPAGVVNLVLPSQPGPAVSAMLHHPALRKLSFTGSTEVGRLLLREAADNVVSAALELGGNAPVIVLEDADIDAAVDGVLVAKMRNGGAACTAANRIYVHRAVADDFAGRLTQRMAALRLGHGADPASGVAALVSDAEVEKICRLVDTTVAAGACATTGGRRPSGPGAFYPATVLVGVEHGMEITRQEIFGPVAPLIVFDEEEQAIRWANDTDRGLIGYVFSRDTARAVRIGHLLDTGMVAINTGVASDPAAPFGGVKQSGLGREGSDVGIEEFLEQQYLAVPV</sequence>
<dbReference type="GO" id="GO:0009450">
    <property type="term" value="P:gamma-aminobutyric acid catabolic process"/>
    <property type="evidence" value="ECO:0007669"/>
    <property type="project" value="TreeGrafter"/>
</dbReference>
<dbReference type="Proteomes" id="UP000321685">
    <property type="component" value="Unassembled WGS sequence"/>
</dbReference>
<evidence type="ECO:0000313" key="6">
    <source>
        <dbReference type="EMBL" id="GEL22407.1"/>
    </source>
</evidence>
<reference evidence="6 7" key="1">
    <citation type="submission" date="2019-07" db="EMBL/GenBank/DDBJ databases">
        <title>Whole genome shotgun sequence of Pseudonocardia sulfidoxydans NBRC 16205.</title>
        <authorList>
            <person name="Hosoyama A."/>
            <person name="Uohara A."/>
            <person name="Ohji S."/>
            <person name="Ichikawa N."/>
        </authorList>
    </citation>
    <scope>NUCLEOTIDE SEQUENCE [LARGE SCALE GENOMIC DNA]</scope>
    <source>
        <strain evidence="6 7">NBRC 16205</strain>
    </source>
</reference>
<dbReference type="InterPro" id="IPR029510">
    <property type="entry name" value="Ald_DH_CS_GLU"/>
</dbReference>
<evidence type="ECO:0000313" key="7">
    <source>
        <dbReference type="Proteomes" id="UP000321685"/>
    </source>
</evidence>
<feature type="active site" evidence="3">
    <location>
        <position position="261"/>
    </location>
</feature>
<evidence type="ECO:0000256" key="2">
    <source>
        <dbReference type="ARBA" id="ARBA00023002"/>
    </source>
</evidence>
<dbReference type="OrthoDB" id="6882680at2"/>
<dbReference type="GO" id="GO:0004777">
    <property type="term" value="F:succinate-semialdehyde dehydrogenase (NAD+) activity"/>
    <property type="evidence" value="ECO:0007669"/>
    <property type="project" value="TreeGrafter"/>
</dbReference>
<dbReference type="InterPro" id="IPR016163">
    <property type="entry name" value="Ald_DH_C"/>
</dbReference>